<dbReference type="SUPFAM" id="SSF51905">
    <property type="entry name" value="FAD/NAD(P)-binding domain"/>
    <property type="match status" value="1"/>
</dbReference>
<proteinExistence type="predicted"/>
<keyword evidence="4" id="KW-1185">Reference proteome</keyword>
<evidence type="ECO:0000313" key="3">
    <source>
        <dbReference type="EMBL" id="CAD5116781.1"/>
    </source>
</evidence>
<feature type="chain" id="PRO_5029913004" evidence="1">
    <location>
        <begin position="21"/>
        <end position="502"/>
    </location>
</feature>
<dbReference type="Gene3D" id="1.20.1440.240">
    <property type="match status" value="1"/>
</dbReference>
<dbReference type="OrthoDB" id="5980077at2759"/>
<dbReference type="Pfam" id="PF01593">
    <property type="entry name" value="Amino_oxidase"/>
    <property type="match status" value="1"/>
</dbReference>
<organism evidence="3 4">
    <name type="scientific">Dimorphilus gyrociliatus</name>
    <dbReference type="NCBI Taxonomy" id="2664684"/>
    <lineage>
        <taxon>Eukaryota</taxon>
        <taxon>Metazoa</taxon>
        <taxon>Spiralia</taxon>
        <taxon>Lophotrochozoa</taxon>
        <taxon>Annelida</taxon>
        <taxon>Polychaeta</taxon>
        <taxon>Polychaeta incertae sedis</taxon>
        <taxon>Dinophilidae</taxon>
        <taxon>Dimorphilus</taxon>
    </lineage>
</organism>
<evidence type="ECO:0000259" key="2">
    <source>
        <dbReference type="Pfam" id="PF01593"/>
    </source>
</evidence>
<dbReference type="EMBL" id="CAJFCJ010000007">
    <property type="protein sequence ID" value="CAD5116781.1"/>
    <property type="molecule type" value="Genomic_DNA"/>
</dbReference>
<feature type="signal peptide" evidence="1">
    <location>
        <begin position="1"/>
        <end position="20"/>
    </location>
</feature>
<dbReference type="Gene3D" id="3.90.660.10">
    <property type="match status" value="1"/>
</dbReference>
<dbReference type="Proteomes" id="UP000549394">
    <property type="component" value="Unassembled WGS sequence"/>
</dbReference>
<dbReference type="GO" id="GO:0001716">
    <property type="term" value="F:L-amino-acid oxidase activity"/>
    <property type="evidence" value="ECO:0007669"/>
    <property type="project" value="TreeGrafter"/>
</dbReference>
<evidence type="ECO:0000313" key="4">
    <source>
        <dbReference type="Proteomes" id="UP000549394"/>
    </source>
</evidence>
<feature type="domain" description="Amine oxidase" evidence="2">
    <location>
        <begin position="78"/>
        <end position="497"/>
    </location>
</feature>
<reference evidence="3 4" key="1">
    <citation type="submission" date="2020-08" db="EMBL/GenBank/DDBJ databases">
        <authorList>
            <person name="Hejnol A."/>
        </authorList>
    </citation>
    <scope>NUCLEOTIDE SEQUENCE [LARGE SCALE GENOMIC DNA]</scope>
</reference>
<comment type="caution">
    <text evidence="3">The sequence shown here is derived from an EMBL/GenBank/DDBJ whole genome shotgun (WGS) entry which is preliminary data.</text>
</comment>
<gene>
    <name evidence="3" type="ORF">DGYR_LOCUS5375</name>
</gene>
<dbReference type="InterPro" id="IPR036188">
    <property type="entry name" value="FAD/NAD-bd_sf"/>
</dbReference>
<sequence>MELFKLLVFLCSLIYYKVKTFNQEKYFNAQDILYQSVMTELEEDEHYSELQEILKSTLKDKQSNDVCRKKIIIVGAGISGLISALTLKKNGCKVKILEASNRIGGRIYSKKYWNSTFEFGAWQFPTSHKLINILINHTKLPKRLLRQDNHNNYFYIDKRVIKLDTILQHGNEYSNKFLKSAEIVKLILKPLLNEINRIGWRKFVKIYDRYSTKDIFLRKINRETFEYLKKFIWLNTFEDRSIIQYLRTYALRRKTMKYYQIIGGNDKLVKYLSRELIEEIQLESNVLGIRKFFNKFLITTNQSKSAICCQRIEYLADHVIVTVSGTASKYINFDRQFSKQVEPIRSLSYVKEARIAIKCRYPIWHDIGITGGLSRLENHTFVVYPSDSLSTEFYVKMLYYHDNFHKKEFIVKSFRELREIHGNSFTKYCTKYIIHVWENEIYQKSAFGLFKPGQEVIQKQILSMNGNLWFGGEHTSEIRGWVEGALISGLRIAKRILDIYDQ</sequence>
<protein>
    <submittedName>
        <fullName evidence="3">DgyrCDS5630</fullName>
    </submittedName>
</protein>
<keyword evidence="1" id="KW-0732">Signal</keyword>
<dbReference type="PANTHER" id="PTHR10742">
    <property type="entry name" value="FLAVIN MONOAMINE OXIDASE"/>
    <property type="match status" value="1"/>
</dbReference>
<evidence type="ECO:0000256" key="1">
    <source>
        <dbReference type="SAM" id="SignalP"/>
    </source>
</evidence>
<dbReference type="InterPro" id="IPR002937">
    <property type="entry name" value="Amino_oxidase"/>
</dbReference>
<dbReference type="SUPFAM" id="SSF54373">
    <property type="entry name" value="FAD-linked reductases, C-terminal domain"/>
    <property type="match status" value="1"/>
</dbReference>
<dbReference type="PANTHER" id="PTHR10742:SF342">
    <property type="entry name" value="AMINE OXIDASE"/>
    <property type="match status" value="1"/>
</dbReference>
<accession>A0A7I8VKG9</accession>
<dbReference type="GO" id="GO:0009063">
    <property type="term" value="P:amino acid catabolic process"/>
    <property type="evidence" value="ECO:0007669"/>
    <property type="project" value="TreeGrafter"/>
</dbReference>
<dbReference type="Gene3D" id="3.50.50.60">
    <property type="entry name" value="FAD/NAD(P)-binding domain"/>
    <property type="match status" value="1"/>
</dbReference>
<name>A0A7I8VKG9_9ANNE</name>
<dbReference type="AlphaFoldDB" id="A0A7I8VKG9"/>
<dbReference type="InterPro" id="IPR050281">
    <property type="entry name" value="Flavin_monoamine_oxidase"/>
</dbReference>